<accession>A0A6C0H961</accession>
<feature type="compositionally biased region" description="Acidic residues" evidence="1">
    <location>
        <begin position="70"/>
        <end position="117"/>
    </location>
</feature>
<organism evidence="2">
    <name type="scientific">viral metagenome</name>
    <dbReference type="NCBI Taxonomy" id="1070528"/>
    <lineage>
        <taxon>unclassified sequences</taxon>
        <taxon>metagenomes</taxon>
        <taxon>organismal metagenomes</taxon>
    </lineage>
</organism>
<sequence length="264" mass="30407">MYLNQKISQQNHKINGMFDLVNTMAQELNYIRSSESSGISLQPFADQRQQVLANLSGGFRQSDSELIQVSDEEDDEDDDEEDDEDDEDDDEDDEDEDDEDEDDDGEDDEDHDNDDYEEKNTKNIKIINILSDSIYGSEKNDVEIIDDNDDDDNHDDDNDDDNDLSNDDDEPVELIDLINHDVLEDQTNYNTFTKNDKIEIINNDDISNIDLSILKTINISNSSSNENIDYKKMSLTKLREIVVERNLATDSSKMKKNELLKLLE</sequence>
<dbReference type="AlphaFoldDB" id="A0A6C0H961"/>
<feature type="region of interest" description="Disordered" evidence="1">
    <location>
        <begin position="56"/>
        <end position="119"/>
    </location>
</feature>
<feature type="region of interest" description="Disordered" evidence="1">
    <location>
        <begin position="143"/>
        <end position="169"/>
    </location>
</feature>
<evidence type="ECO:0000256" key="1">
    <source>
        <dbReference type="SAM" id="MobiDB-lite"/>
    </source>
</evidence>
<evidence type="ECO:0000313" key="2">
    <source>
        <dbReference type="EMBL" id="QHT77141.1"/>
    </source>
</evidence>
<feature type="compositionally biased region" description="Polar residues" evidence="1">
    <location>
        <begin position="56"/>
        <end position="67"/>
    </location>
</feature>
<protein>
    <recommendedName>
        <fullName evidence="3">Rho termination factor N-terminal domain-containing protein</fullName>
    </recommendedName>
</protein>
<name>A0A6C0H961_9ZZZZ</name>
<reference evidence="2" key="1">
    <citation type="journal article" date="2020" name="Nature">
        <title>Giant virus diversity and host interactions through global metagenomics.</title>
        <authorList>
            <person name="Schulz F."/>
            <person name="Roux S."/>
            <person name="Paez-Espino D."/>
            <person name="Jungbluth S."/>
            <person name="Walsh D.A."/>
            <person name="Denef V.J."/>
            <person name="McMahon K.D."/>
            <person name="Konstantinidis K.T."/>
            <person name="Eloe-Fadrosh E.A."/>
            <person name="Kyrpides N.C."/>
            <person name="Woyke T."/>
        </authorList>
    </citation>
    <scope>NUCLEOTIDE SEQUENCE</scope>
    <source>
        <strain evidence="2">GVMAG-M-3300023179-86</strain>
    </source>
</reference>
<evidence type="ECO:0008006" key="3">
    <source>
        <dbReference type="Google" id="ProtNLM"/>
    </source>
</evidence>
<proteinExistence type="predicted"/>
<dbReference type="EMBL" id="MN739916">
    <property type="protein sequence ID" value="QHT77141.1"/>
    <property type="molecule type" value="Genomic_DNA"/>
</dbReference>